<organism evidence="2 3">
    <name type="scientific">Glutamicibacter nicotianae</name>
    <name type="common">Arthrobacter nicotianae</name>
    <dbReference type="NCBI Taxonomy" id="37929"/>
    <lineage>
        <taxon>Bacteria</taxon>
        <taxon>Bacillati</taxon>
        <taxon>Actinomycetota</taxon>
        <taxon>Actinomycetes</taxon>
        <taxon>Micrococcales</taxon>
        <taxon>Micrococcaceae</taxon>
        <taxon>Glutamicibacter</taxon>
    </lineage>
</organism>
<dbReference type="PANTHER" id="PTHR43236">
    <property type="entry name" value="ANTITOXIN HIGA1"/>
    <property type="match status" value="1"/>
</dbReference>
<dbReference type="PANTHER" id="PTHR43236:SF1">
    <property type="entry name" value="BLL7220 PROTEIN"/>
    <property type="match status" value="1"/>
</dbReference>
<evidence type="ECO:0000313" key="2">
    <source>
        <dbReference type="EMBL" id="GEC13370.1"/>
    </source>
</evidence>
<accession>A0ABQ0RNI2</accession>
<evidence type="ECO:0000313" key="3">
    <source>
        <dbReference type="Proteomes" id="UP000316242"/>
    </source>
</evidence>
<evidence type="ECO:0000259" key="1">
    <source>
        <dbReference type="Pfam" id="PF06114"/>
    </source>
</evidence>
<sequence>MTLEPTRIRLARERAALSRSALAASLGICERELARAPEDLSLALADALDCAPQYFRLPATRGIDTERIFFRSPRRTSTAQKVAAAALGRNGVELYHLITRNFRLPQTEIPELCGFTPEDAAAQLRTEWDLGCGALPDLLHLLESHGVRVLSLPASLDAVKTFSFWEDGQAFIFLAAGSRNAQRLDMAHELGHLLMHSSLGENREQMATAEREADEFAARLLLPSLSLQVRVSDSLQIPQLLVLEEHFGAPATAILAHARACGLLGDGTYRWLSQELALEPAAGHQQLVSRVFSLVFPSLQLDHRASTARIARELGQTAAQIHELTFGQAYVVLDGGNLHQAGEGIRGHLRAL</sequence>
<name>A0ABQ0RNI2_GLUNI</name>
<dbReference type="RefSeq" id="WP_038990281.1">
    <property type="nucleotide sequence ID" value="NZ_BAAAWM010000001.1"/>
</dbReference>
<feature type="domain" description="IrrE N-terminal-like" evidence="1">
    <location>
        <begin position="143"/>
        <end position="253"/>
    </location>
</feature>
<dbReference type="EMBL" id="BJNE01000012">
    <property type="protein sequence ID" value="GEC13370.1"/>
    <property type="molecule type" value="Genomic_DNA"/>
</dbReference>
<proteinExistence type="predicted"/>
<gene>
    <name evidence="2" type="ORF">ANI01nite_25730</name>
</gene>
<protein>
    <recommendedName>
        <fullName evidence="1">IrrE N-terminal-like domain-containing protein</fullName>
    </recommendedName>
</protein>
<dbReference type="Gene3D" id="1.10.10.2910">
    <property type="match status" value="1"/>
</dbReference>
<dbReference type="Pfam" id="PF06114">
    <property type="entry name" value="Peptidase_M78"/>
    <property type="match status" value="1"/>
</dbReference>
<dbReference type="InterPro" id="IPR052345">
    <property type="entry name" value="Rad_response_metalloprotease"/>
</dbReference>
<reference evidence="2 3" key="1">
    <citation type="submission" date="2019-06" db="EMBL/GenBank/DDBJ databases">
        <title>Whole genome shotgun sequence of Glutamicibacter nicotianae NBRC 14234.</title>
        <authorList>
            <person name="Hosoyama A."/>
            <person name="Uohara A."/>
            <person name="Ohji S."/>
            <person name="Ichikawa N."/>
        </authorList>
    </citation>
    <scope>NUCLEOTIDE SEQUENCE [LARGE SCALE GENOMIC DNA]</scope>
    <source>
        <strain evidence="2 3">NBRC 14234</strain>
    </source>
</reference>
<dbReference type="Proteomes" id="UP000316242">
    <property type="component" value="Unassembled WGS sequence"/>
</dbReference>
<keyword evidence="3" id="KW-1185">Reference proteome</keyword>
<dbReference type="InterPro" id="IPR010359">
    <property type="entry name" value="IrrE_HExxH"/>
</dbReference>
<comment type="caution">
    <text evidence="2">The sequence shown here is derived from an EMBL/GenBank/DDBJ whole genome shotgun (WGS) entry which is preliminary data.</text>
</comment>